<name>A0A024G5E0_9STRA</name>
<keyword evidence="6" id="KW-0808">Transferase</keyword>
<comment type="function">
    <text evidence="1">Conjugation of reduced glutathione to a wide number of exogenous and endogenous hydrophobic electrophiles.</text>
</comment>
<evidence type="ECO:0000256" key="14">
    <source>
        <dbReference type="ARBA" id="ARBA00038540"/>
    </source>
</evidence>
<dbReference type="GO" id="GO:0004364">
    <property type="term" value="F:glutathione transferase activity"/>
    <property type="evidence" value="ECO:0007669"/>
    <property type="project" value="UniProtKB-EC"/>
</dbReference>
<dbReference type="GO" id="GO:0005741">
    <property type="term" value="C:mitochondrial outer membrane"/>
    <property type="evidence" value="ECO:0007669"/>
    <property type="project" value="UniProtKB-SubCell"/>
</dbReference>
<evidence type="ECO:0000256" key="15">
    <source>
        <dbReference type="ARBA" id="ARBA00039397"/>
    </source>
</evidence>
<dbReference type="InParanoid" id="A0A024G5E0"/>
<evidence type="ECO:0000256" key="7">
    <source>
        <dbReference type="ARBA" id="ARBA00022692"/>
    </source>
</evidence>
<dbReference type="PANTHER" id="PTHR10689:SF6">
    <property type="entry name" value="MICROSOMAL GLUTATHIONE S-TRANSFERASE 1"/>
    <property type="match status" value="1"/>
</dbReference>
<keyword evidence="8" id="KW-1000">Mitochondrion outer membrane</keyword>
<evidence type="ECO:0000256" key="10">
    <source>
        <dbReference type="ARBA" id="ARBA00022989"/>
    </source>
</evidence>
<protein>
    <recommendedName>
        <fullName evidence="15">Microsomal glutathione S-transferase 1</fullName>
        <ecNumber evidence="5">2.5.1.18</ecNumber>
    </recommendedName>
</protein>
<keyword evidence="7" id="KW-0812">Transmembrane</keyword>
<dbReference type="PANTHER" id="PTHR10689">
    <property type="entry name" value="MICROSOMAL GLUTATHIONE S-TRANSFERASE 1"/>
    <property type="match status" value="1"/>
</dbReference>
<evidence type="ECO:0000256" key="5">
    <source>
        <dbReference type="ARBA" id="ARBA00012452"/>
    </source>
</evidence>
<evidence type="ECO:0000256" key="3">
    <source>
        <dbReference type="ARBA" id="ARBA00004477"/>
    </source>
</evidence>
<gene>
    <name evidence="17" type="ORF">BN9_027450</name>
</gene>
<reference evidence="17 18" key="1">
    <citation type="submission" date="2012-05" db="EMBL/GenBank/DDBJ databases">
        <title>Recombination and specialization in a pathogen metapopulation.</title>
        <authorList>
            <person name="Gardiner A."/>
            <person name="Kemen E."/>
            <person name="Schultz-Larsen T."/>
            <person name="MacLean D."/>
            <person name="Van Oosterhout C."/>
            <person name="Jones J.D.G."/>
        </authorList>
    </citation>
    <scope>NUCLEOTIDE SEQUENCE [LARGE SCALE GENOMIC DNA]</scope>
    <source>
        <strain evidence="17 18">Ac Nc2</strain>
    </source>
</reference>
<evidence type="ECO:0000256" key="1">
    <source>
        <dbReference type="ARBA" id="ARBA00003701"/>
    </source>
</evidence>
<evidence type="ECO:0000256" key="13">
    <source>
        <dbReference type="ARBA" id="ARBA00023136"/>
    </source>
</evidence>
<keyword evidence="9" id="KW-0256">Endoplasmic reticulum</keyword>
<evidence type="ECO:0000256" key="9">
    <source>
        <dbReference type="ARBA" id="ARBA00022824"/>
    </source>
</evidence>
<sequence>MAVSLATGGLKAFAVCSTTLAFKVFVTLSIQGHKAFGAGTRSPEDAKYSRVTQSYGITKSSTDQTEDSPRMARAKMDDVRWRRIVQNDIENIPIGLTVFLGSMLAGGNEAANCALIGLFTAARIGHTFAYAYQVQPHRAILWSTGQLCIFASGLNGIISSFT</sequence>
<dbReference type="EC" id="2.5.1.18" evidence="5"/>
<accession>A0A024G5E0</accession>
<dbReference type="Gene3D" id="1.20.120.550">
    <property type="entry name" value="Membrane associated eicosanoid/glutathione metabolism-like domain"/>
    <property type="match status" value="1"/>
</dbReference>
<comment type="subunit">
    <text evidence="14">Homotrimer; The trimer binds only one molecule of glutathione.</text>
</comment>
<comment type="caution">
    <text evidence="17">The sequence shown here is derived from an EMBL/GenBank/DDBJ whole genome shotgun (WGS) entry which is preliminary data.</text>
</comment>
<evidence type="ECO:0000256" key="2">
    <source>
        <dbReference type="ARBA" id="ARBA00004294"/>
    </source>
</evidence>
<comment type="similarity">
    <text evidence="4">Belongs to the MAPEG family.</text>
</comment>
<evidence type="ECO:0000256" key="6">
    <source>
        <dbReference type="ARBA" id="ARBA00022679"/>
    </source>
</evidence>
<evidence type="ECO:0000256" key="16">
    <source>
        <dbReference type="ARBA" id="ARBA00049385"/>
    </source>
</evidence>
<comment type="subcellular location">
    <subcellularLocation>
        <location evidence="3">Endoplasmic reticulum membrane</location>
        <topology evidence="3">Multi-pass membrane protein</topology>
    </subcellularLocation>
    <subcellularLocation>
        <location evidence="2">Mitochondrion outer membrane</location>
    </subcellularLocation>
</comment>
<dbReference type="Pfam" id="PF01124">
    <property type="entry name" value="MAPEG"/>
    <property type="match status" value="1"/>
</dbReference>
<keyword evidence="10" id="KW-1133">Transmembrane helix</keyword>
<comment type="catalytic activity">
    <reaction evidence="16">
        <text>RX + glutathione = an S-substituted glutathione + a halide anion + H(+)</text>
        <dbReference type="Rhea" id="RHEA:16437"/>
        <dbReference type="ChEBI" id="CHEBI:15378"/>
        <dbReference type="ChEBI" id="CHEBI:16042"/>
        <dbReference type="ChEBI" id="CHEBI:17792"/>
        <dbReference type="ChEBI" id="CHEBI:57925"/>
        <dbReference type="ChEBI" id="CHEBI:90779"/>
        <dbReference type="EC" id="2.5.1.18"/>
    </reaction>
    <physiologicalReaction direction="left-to-right" evidence="16">
        <dbReference type="Rhea" id="RHEA:16438"/>
    </physiologicalReaction>
</comment>
<proteinExistence type="inferred from homology"/>
<dbReference type="InterPro" id="IPR001129">
    <property type="entry name" value="Membr-assoc_MAPEG"/>
</dbReference>
<dbReference type="InterPro" id="IPR040162">
    <property type="entry name" value="MGST1-like"/>
</dbReference>
<evidence type="ECO:0000313" key="18">
    <source>
        <dbReference type="Proteomes" id="UP000053237"/>
    </source>
</evidence>
<dbReference type="EMBL" id="CAIX01000027">
    <property type="protein sequence ID" value="CCI41961.1"/>
    <property type="molecule type" value="Genomic_DNA"/>
</dbReference>
<keyword evidence="11" id="KW-0007">Acetylation</keyword>
<dbReference type="AlphaFoldDB" id="A0A024G5E0"/>
<keyword evidence="18" id="KW-1185">Reference proteome</keyword>
<dbReference type="Proteomes" id="UP000053237">
    <property type="component" value="Unassembled WGS sequence"/>
</dbReference>
<evidence type="ECO:0000313" key="17">
    <source>
        <dbReference type="EMBL" id="CCI41961.1"/>
    </source>
</evidence>
<dbReference type="GO" id="GO:0005789">
    <property type="term" value="C:endoplasmic reticulum membrane"/>
    <property type="evidence" value="ECO:0007669"/>
    <property type="project" value="UniProtKB-SubCell"/>
</dbReference>
<dbReference type="InterPro" id="IPR023352">
    <property type="entry name" value="MAPEG-like_dom_sf"/>
</dbReference>
<evidence type="ECO:0000256" key="8">
    <source>
        <dbReference type="ARBA" id="ARBA00022787"/>
    </source>
</evidence>
<keyword evidence="13" id="KW-0472">Membrane</keyword>
<keyword evidence="12" id="KW-0496">Mitochondrion</keyword>
<dbReference type="SUPFAM" id="SSF161084">
    <property type="entry name" value="MAPEG domain-like"/>
    <property type="match status" value="1"/>
</dbReference>
<evidence type="ECO:0000256" key="12">
    <source>
        <dbReference type="ARBA" id="ARBA00023128"/>
    </source>
</evidence>
<evidence type="ECO:0000256" key="4">
    <source>
        <dbReference type="ARBA" id="ARBA00010459"/>
    </source>
</evidence>
<evidence type="ECO:0000256" key="11">
    <source>
        <dbReference type="ARBA" id="ARBA00022990"/>
    </source>
</evidence>
<organism evidence="17 18">
    <name type="scientific">Albugo candida</name>
    <dbReference type="NCBI Taxonomy" id="65357"/>
    <lineage>
        <taxon>Eukaryota</taxon>
        <taxon>Sar</taxon>
        <taxon>Stramenopiles</taxon>
        <taxon>Oomycota</taxon>
        <taxon>Peronosporomycetes</taxon>
        <taxon>Albuginales</taxon>
        <taxon>Albuginaceae</taxon>
        <taxon>Albugo</taxon>
    </lineage>
</organism>
<dbReference type="OrthoDB" id="193139at2759"/>